<dbReference type="InParanoid" id="A0A0C3GK95"/>
<protein>
    <submittedName>
        <fullName evidence="1">Uncharacterized protein</fullName>
    </submittedName>
</protein>
<evidence type="ECO:0000313" key="1">
    <source>
        <dbReference type="EMBL" id="KIM92034.1"/>
    </source>
</evidence>
<dbReference type="AlphaFoldDB" id="A0A0C3GK95"/>
<dbReference type="Proteomes" id="UP000054166">
    <property type="component" value="Unassembled WGS sequence"/>
</dbReference>
<proteinExistence type="predicted"/>
<organism evidence="1 2">
    <name type="scientific">Piloderma croceum (strain F 1598)</name>
    <dbReference type="NCBI Taxonomy" id="765440"/>
    <lineage>
        <taxon>Eukaryota</taxon>
        <taxon>Fungi</taxon>
        <taxon>Dikarya</taxon>
        <taxon>Basidiomycota</taxon>
        <taxon>Agaricomycotina</taxon>
        <taxon>Agaricomycetes</taxon>
        <taxon>Agaricomycetidae</taxon>
        <taxon>Atheliales</taxon>
        <taxon>Atheliaceae</taxon>
        <taxon>Piloderma</taxon>
    </lineage>
</organism>
<evidence type="ECO:0000313" key="2">
    <source>
        <dbReference type="Proteomes" id="UP000054166"/>
    </source>
</evidence>
<dbReference type="HOGENOM" id="CLU_1332371_0_0_1"/>
<reference evidence="1 2" key="1">
    <citation type="submission" date="2014-04" db="EMBL/GenBank/DDBJ databases">
        <authorList>
            <consortium name="DOE Joint Genome Institute"/>
            <person name="Kuo A."/>
            <person name="Tarkka M."/>
            <person name="Buscot F."/>
            <person name="Kohler A."/>
            <person name="Nagy L.G."/>
            <person name="Floudas D."/>
            <person name="Copeland A."/>
            <person name="Barry K.W."/>
            <person name="Cichocki N."/>
            <person name="Veneault-Fourrey C."/>
            <person name="LaButti K."/>
            <person name="Lindquist E.A."/>
            <person name="Lipzen A."/>
            <person name="Lundell T."/>
            <person name="Morin E."/>
            <person name="Murat C."/>
            <person name="Sun H."/>
            <person name="Tunlid A."/>
            <person name="Henrissat B."/>
            <person name="Grigoriev I.V."/>
            <person name="Hibbett D.S."/>
            <person name="Martin F."/>
            <person name="Nordberg H.P."/>
            <person name="Cantor M.N."/>
            <person name="Hua S.X."/>
        </authorList>
    </citation>
    <scope>NUCLEOTIDE SEQUENCE [LARGE SCALE GENOMIC DNA]</scope>
    <source>
        <strain evidence="1 2">F 1598</strain>
    </source>
</reference>
<name>A0A0C3GK95_PILCF</name>
<accession>A0A0C3GK95</accession>
<reference evidence="2" key="2">
    <citation type="submission" date="2015-01" db="EMBL/GenBank/DDBJ databases">
        <title>Evolutionary Origins and Diversification of the Mycorrhizal Mutualists.</title>
        <authorList>
            <consortium name="DOE Joint Genome Institute"/>
            <consortium name="Mycorrhizal Genomics Consortium"/>
            <person name="Kohler A."/>
            <person name="Kuo A."/>
            <person name="Nagy L.G."/>
            <person name="Floudas D."/>
            <person name="Copeland A."/>
            <person name="Barry K.W."/>
            <person name="Cichocki N."/>
            <person name="Veneault-Fourrey C."/>
            <person name="LaButti K."/>
            <person name="Lindquist E.A."/>
            <person name="Lipzen A."/>
            <person name="Lundell T."/>
            <person name="Morin E."/>
            <person name="Murat C."/>
            <person name="Riley R."/>
            <person name="Ohm R."/>
            <person name="Sun H."/>
            <person name="Tunlid A."/>
            <person name="Henrissat B."/>
            <person name="Grigoriev I.V."/>
            <person name="Hibbett D.S."/>
            <person name="Martin F."/>
        </authorList>
    </citation>
    <scope>NUCLEOTIDE SEQUENCE [LARGE SCALE GENOMIC DNA]</scope>
    <source>
        <strain evidence="2">F 1598</strain>
    </source>
</reference>
<keyword evidence="2" id="KW-1185">Reference proteome</keyword>
<sequence>MGSRENFWRDYTRCTKEAGRGPTLYTTHDSNSARICAVADDGHLTSYTPFLPYLPICSGCYQTTRKCHTIYLHQGAHRLGRKRTFQPIFSMQIPSPLLLKFCRLALPQPSSSPTLMPGQILELKDIFGEMTGSVTSSEQVLAQFGDRVQLKDPDTYLFPTRGRRCARIFYSALLPLMLPFPRIFKSGDCHRYCAITIGSMIVDLKI</sequence>
<gene>
    <name evidence="1" type="ORF">PILCRDRAFT_810038</name>
</gene>
<dbReference type="EMBL" id="KN832970">
    <property type="protein sequence ID" value="KIM92034.1"/>
    <property type="molecule type" value="Genomic_DNA"/>
</dbReference>